<name>A0AAW2Q1D3_SESRA</name>
<dbReference type="InterPro" id="IPR027806">
    <property type="entry name" value="HARBI1_dom"/>
</dbReference>
<keyword evidence="8" id="KW-0732">Signal</keyword>
<comment type="cofactor">
    <cofactor evidence="1">
        <name>a divalent metal cation</name>
        <dbReference type="ChEBI" id="CHEBI:60240"/>
    </cofactor>
</comment>
<evidence type="ECO:0000256" key="1">
    <source>
        <dbReference type="ARBA" id="ARBA00001968"/>
    </source>
</evidence>
<keyword evidence="6" id="KW-0378">Hydrolase</keyword>
<dbReference type="GO" id="GO:0016787">
    <property type="term" value="F:hydrolase activity"/>
    <property type="evidence" value="ECO:0007669"/>
    <property type="project" value="UniProtKB-KW"/>
</dbReference>
<comment type="subcellular location">
    <subcellularLocation>
        <location evidence="2">Nucleus</location>
    </subcellularLocation>
</comment>
<dbReference type="InterPro" id="IPR045249">
    <property type="entry name" value="HARBI1-like"/>
</dbReference>
<comment type="similarity">
    <text evidence="3">Belongs to the HARBI1 family.</text>
</comment>
<dbReference type="PANTHER" id="PTHR22930">
    <property type="match status" value="1"/>
</dbReference>
<keyword evidence="4" id="KW-0540">Nuclease</keyword>
<evidence type="ECO:0000256" key="8">
    <source>
        <dbReference type="SAM" id="SignalP"/>
    </source>
</evidence>
<evidence type="ECO:0000256" key="3">
    <source>
        <dbReference type="ARBA" id="ARBA00006958"/>
    </source>
</evidence>
<accession>A0AAW2Q1D3</accession>
<dbReference type="Pfam" id="PF13359">
    <property type="entry name" value="DDE_Tnp_4"/>
    <property type="match status" value="1"/>
</dbReference>
<feature type="chain" id="PRO_5043520202" description="DDE Tnp4 domain-containing protein" evidence="8">
    <location>
        <begin position="20"/>
        <end position="165"/>
    </location>
</feature>
<reference evidence="10" key="1">
    <citation type="submission" date="2020-06" db="EMBL/GenBank/DDBJ databases">
        <authorList>
            <person name="Li T."/>
            <person name="Hu X."/>
            <person name="Zhang T."/>
            <person name="Song X."/>
            <person name="Zhang H."/>
            <person name="Dai N."/>
            <person name="Sheng W."/>
            <person name="Hou X."/>
            <person name="Wei L."/>
        </authorList>
    </citation>
    <scope>NUCLEOTIDE SEQUENCE</scope>
    <source>
        <strain evidence="10">G02</strain>
        <tissue evidence="10">Leaf</tissue>
    </source>
</reference>
<keyword evidence="7" id="KW-0539">Nucleus</keyword>
<sequence length="165" mass="19330">MVVSCVMLYIGLWFEGKYCLCDNGYGNVEVFLTPYRGIRYHLKDWERGSGGPQSPRELFNLRHALAWNVIERTFGLLKTRWGILTSLSYYSMKVLNHIINTCCLLQNFVRMEMPNDPLELEVPDVVNSTVDPETEFVSTIDTTPAWTAWRDELSIDMYHEWLRRI</sequence>
<evidence type="ECO:0000259" key="9">
    <source>
        <dbReference type="Pfam" id="PF13359"/>
    </source>
</evidence>
<feature type="domain" description="DDE Tnp4" evidence="9">
    <location>
        <begin position="14"/>
        <end position="107"/>
    </location>
</feature>
<dbReference type="AlphaFoldDB" id="A0AAW2Q1D3"/>
<evidence type="ECO:0000256" key="4">
    <source>
        <dbReference type="ARBA" id="ARBA00022722"/>
    </source>
</evidence>
<evidence type="ECO:0000256" key="2">
    <source>
        <dbReference type="ARBA" id="ARBA00004123"/>
    </source>
</evidence>
<gene>
    <name evidence="10" type="ORF">Sradi_3833400</name>
</gene>
<dbReference type="PANTHER" id="PTHR22930:SF239">
    <property type="entry name" value="DDE TNP4 DOMAIN-CONTAINING PROTEIN"/>
    <property type="match status" value="1"/>
</dbReference>
<dbReference type="GO" id="GO:0004518">
    <property type="term" value="F:nuclease activity"/>
    <property type="evidence" value="ECO:0007669"/>
    <property type="project" value="UniProtKB-KW"/>
</dbReference>
<reference evidence="10" key="2">
    <citation type="journal article" date="2024" name="Plant">
        <title>Genomic evolution and insights into agronomic trait innovations of Sesamum species.</title>
        <authorList>
            <person name="Miao H."/>
            <person name="Wang L."/>
            <person name="Qu L."/>
            <person name="Liu H."/>
            <person name="Sun Y."/>
            <person name="Le M."/>
            <person name="Wang Q."/>
            <person name="Wei S."/>
            <person name="Zheng Y."/>
            <person name="Lin W."/>
            <person name="Duan Y."/>
            <person name="Cao H."/>
            <person name="Xiong S."/>
            <person name="Wang X."/>
            <person name="Wei L."/>
            <person name="Li C."/>
            <person name="Ma Q."/>
            <person name="Ju M."/>
            <person name="Zhao R."/>
            <person name="Li G."/>
            <person name="Mu C."/>
            <person name="Tian Q."/>
            <person name="Mei H."/>
            <person name="Zhang T."/>
            <person name="Gao T."/>
            <person name="Zhang H."/>
        </authorList>
    </citation>
    <scope>NUCLEOTIDE SEQUENCE</scope>
    <source>
        <strain evidence="10">G02</strain>
    </source>
</reference>
<organism evidence="10">
    <name type="scientific">Sesamum radiatum</name>
    <name type="common">Black benniseed</name>
    <dbReference type="NCBI Taxonomy" id="300843"/>
    <lineage>
        <taxon>Eukaryota</taxon>
        <taxon>Viridiplantae</taxon>
        <taxon>Streptophyta</taxon>
        <taxon>Embryophyta</taxon>
        <taxon>Tracheophyta</taxon>
        <taxon>Spermatophyta</taxon>
        <taxon>Magnoliopsida</taxon>
        <taxon>eudicotyledons</taxon>
        <taxon>Gunneridae</taxon>
        <taxon>Pentapetalae</taxon>
        <taxon>asterids</taxon>
        <taxon>lamiids</taxon>
        <taxon>Lamiales</taxon>
        <taxon>Pedaliaceae</taxon>
        <taxon>Sesamum</taxon>
    </lineage>
</organism>
<evidence type="ECO:0000256" key="6">
    <source>
        <dbReference type="ARBA" id="ARBA00022801"/>
    </source>
</evidence>
<evidence type="ECO:0000256" key="5">
    <source>
        <dbReference type="ARBA" id="ARBA00022723"/>
    </source>
</evidence>
<dbReference type="GO" id="GO:0046872">
    <property type="term" value="F:metal ion binding"/>
    <property type="evidence" value="ECO:0007669"/>
    <property type="project" value="UniProtKB-KW"/>
</dbReference>
<feature type="signal peptide" evidence="8">
    <location>
        <begin position="1"/>
        <end position="19"/>
    </location>
</feature>
<proteinExistence type="inferred from homology"/>
<keyword evidence="5" id="KW-0479">Metal-binding</keyword>
<evidence type="ECO:0000313" key="10">
    <source>
        <dbReference type="EMBL" id="KAL0361489.1"/>
    </source>
</evidence>
<dbReference type="EMBL" id="JACGWJ010000016">
    <property type="protein sequence ID" value="KAL0361489.1"/>
    <property type="molecule type" value="Genomic_DNA"/>
</dbReference>
<comment type="caution">
    <text evidence="10">The sequence shown here is derived from an EMBL/GenBank/DDBJ whole genome shotgun (WGS) entry which is preliminary data.</text>
</comment>
<protein>
    <recommendedName>
        <fullName evidence="9">DDE Tnp4 domain-containing protein</fullName>
    </recommendedName>
</protein>
<evidence type="ECO:0000256" key="7">
    <source>
        <dbReference type="ARBA" id="ARBA00023242"/>
    </source>
</evidence>
<dbReference type="GO" id="GO:0005634">
    <property type="term" value="C:nucleus"/>
    <property type="evidence" value="ECO:0007669"/>
    <property type="project" value="UniProtKB-SubCell"/>
</dbReference>